<keyword evidence="1" id="KW-0812">Transmembrane</keyword>
<protein>
    <submittedName>
        <fullName evidence="2">Uncharacterized protein</fullName>
    </submittedName>
</protein>
<sequence length="68" mass="7549">MNSSQVVVVVIAVLLLVGASYLYETTSSGSTNKYLNPRRIVFALMGGMIAYAAVYTFIKYDDPYKRAF</sequence>
<accession>A0A6C0LYS3</accession>
<keyword evidence="1" id="KW-1133">Transmembrane helix</keyword>
<organism evidence="2">
    <name type="scientific">viral metagenome</name>
    <dbReference type="NCBI Taxonomy" id="1070528"/>
    <lineage>
        <taxon>unclassified sequences</taxon>
        <taxon>metagenomes</taxon>
        <taxon>organismal metagenomes</taxon>
    </lineage>
</organism>
<evidence type="ECO:0000313" key="2">
    <source>
        <dbReference type="EMBL" id="QHU35453.1"/>
    </source>
</evidence>
<proteinExistence type="predicted"/>
<dbReference type="EMBL" id="MN740609">
    <property type="protein sequence ID" value="QHU35453.1"/>
    <property type="molecule type" value="Genomic_DNA"/>
</dbReference>
<dbReference type="AlphaFoldDB" id="A0A6C0LYS3"/>
<reference evidence="2" key="1">
    <citation type="journal article" date="2020" name="Nature">
        <title>Giant virus diversity and host interactions through global metagenomics.</title>
        <authorList>
            <person name="Schulz F."/>
            <person name="Roux S."/>
            <person name="Paez-Espino D."/>
            <person name="Jungbluth S."/>
            <person name="Walsh D.A."/>
            <person name="Denef V.J."/>
            <person name="McMahon K.D."/>
            <person name="Konstantinidis K.T."/>
            <person name="Eloe-Fadrosh E.A."/>
            <person name="Kyrpides N.C."/>
            <person name="Woyke T."/>
        </authorList>
    </citation>
    <scope>NUCLEOTIDE SEQUENCE</scope>
    <source>
        <strain evidence="2">GVMAG-S-1029409-49</strain>
    </source>
</reference>
<keyword evidence="1" id="KW-0472">Membrane</keyword>
<evidence type="ECO:0000256" key="1">
    <source>
        <dbReference type="SAM" id="Phobius"/>
    </source>
</evidence>
<feature type="transmembrane region" description="Helical" evidence="1">
    <location>
        <begin position="38"/>
        <end position="58"/>
    </location>
</feature>
<name>A0A6C0LYS3_9ZZZZ</name>